<dbReference type="GeneID" id="18919667"/>
<dbReference type="HOGENOM" id="CLU_776368_0_0_1"/>
<evidence type="ECO:0000313" key="1">
    <source>
        <dbReference type="EMBL" id="EKM52737.1"/>
    </source>
</evidence>
<reference evidence="1 2" key="1">
    <citation type="journal article" date="2012" name="BMC Genomics">
        <title>Comparative genomics of the white-rot fungi, Phanerochaete carnosa and P. chrysosporium, to elucidate the genetic basis of the distinct wood types they colonize.</title>
        <authorList>
            <person name="Suzuki H."/>
            <person name="MacDonald J."/>
            <person name="Syed K."/>
            <person name="Salamov A."/>
            <person name="Hori C."/>
            <person name="Aerts A."/>
            <person name="Henrissat B."/>
            <person name="Wiebenga A."/>
            <person name="vanKuyk P.A."/>
            <person name="Barry K."/>
            <person name="Lindquist E."/>
            <person name="LaButti K."/>
            <person name="Lapidus A."/>
            <person name="Lucas S."/>
            <person name="Coutinho P."/>
            <person name="Gong Y."/>
            <person name="Samejima M."/>
            <person name="Mahadevan R."/>
            <person name="Abou-Zaid M."/>
            <person name="de Vries R.P."/>
            <person name="Igarashi K."/>
            <person name="Yadav J.S."/>
            <person name="Grigoriev I.V."/>
            <person name="Master E.R."/>
        </authorList>
    </citation>
    <scope>NUCLEOTIDE SEQUENCE [LARGE SCALE GENOMIC DNA]</scope>
    <source>
        <strain evidence="1 2">HHB-10118-sp</strain>
    </source>
</reference>
<dbReference type="RefSeq" id="XP_007398547.1">
    <property type="nucleotide sequence ID" value="XM_007398485.1"/>
</dbReference>
<dbReference type="EMBL" id="JH930475">
    <property type="protein sequence ID" value="EKM52737.1"/>
    <property type="molecule type" value="Genomic_DNA"/>
</dbReference>
<evidence type="ECO:0008006" key="3">
    <source>
        <dbReference type="Google" id="ProtNLM"/>
    </source>
</evidence>
<dbReference type="AlphaFoldDB" id="K5WQU2"/>
<protein>
    <recommendedName>
        <fullName evidence="3">C2H2-type domain-containing protein</fullName>
    </recommendedName>
</protein>
<name>K5WQU2_PHACS</name>
<gene>
    <name evidence="1" type="ORF">PHACADRAFT_31203</name>
</gene>
<dbReference type="KEGG" id="pco:PHACADRAFT_31203"/>
<organism evidence="1 2">
    <name type="scientific">Phanerochaete carnosa (strain HHB-10118-sp)</name>
    <name type="common">White-rot fungus</name>
    <name type="synonym">Peniophora carnosa</name>
    <dbReference type="NCBI Taxonomy" id="650164"/>
    <lineage>
        <taxon>Eukaryota</taxon>
        <taxon>Fungi</taxon>
        <taxon>Dikarya</taxon>
        <taxon>Basidiomycota</taxon>
        <taxon>Agaricomycotina</taxon>
        <taxon>Agaricomycetes</taxon>
        <taxon>Polyporales</taxon>
        <taxon>Phanerochaetaceae</taxon>
        <taxon>Phanerochaete</taxon>
    </lineage>
</organism>
<dbReference type="OrthoDB" id="8922241at2759"/>
<evidence type="ECO:0000313" key="2">
    <source>
        <dbReference type="Proteomes" id="UP000008370"/>
    </source>
</evidence>
<keyword evidence="2" id="KW-1185">Reference proteome</keyword>
<accession>K5WQU2</accession>
<dbReference type="InParanoid" id="K5WQU2"/>
<dbReference type="Proteomes" id="UP000008370">
    <property type="component" value="Unassembled WGS sequence"/>
</dbReference>
<proteinExistence type="predicted"/>
<sequence length="357" mass="38635">MNPHCISLPDYDIAQRRGVLPVSQAEDVVHTSDFCQDLYYPEYSPLYNSGSVDSFQPFFFGFHGAAQEVPVPSITPYTRVPGMSSSESQSHFPSRKGYCGQASGPFSALQDTPFSPLHAPLSTSSRAHVSHFTYSPGGAHTTSPFGPRTSHAVQLDATNSSSLHLAPGSITGTSILVLGFETTAKHNGFNALGTEPMSSAGAKRAEYQGSPYSCTAICIPPNYPAPSAKVKRITRRMNEVVFTGAIPEPKTTGPDAWRCMHCDYVQESKFLNNLKRHIAAHYPLSVVCKGVPLKDAPQYSVIDTGDVMEWDGELRVGGCFSGFSRRDALLRHLGNPNVSCVGETGVTTRLRKSSARE</sequence>